<reference evidence="6" key="2">
    <citation type="submission" date="2020-09" db="EMBL/GenBank/DDBJ databases">
        <authorList>
            <person name="Sun Q."/>
            <person name="Ohkuma M."/>
        </authorList>
    </citation>
    <scope>NUCLEOTIDE SEQUENCE</scope>
    <source>
        <strain evidence="6">JCM 4956</strain>
    </source>
</reference>
<reference evidence="6" key="1">
    <citation type="journal article" date="2014" name="Int. J. Syst. Evol. Microbiol.">
        <title>Complete genome sequence of Corynebacterium casei LMG S-19264T (=DSM 44701T), isolated from a smear-ripened cheese.</title>
        <authorList>
            <consortium name="US DOE Joint Genome Institute (JGI-PGF)"/>
            <person name="Walter F."/>
            <person name="Albersmeier A."/>
            <person name="Kalinowski J."/>
            <person name="Ruckert C."/>
        </authorList>
    </citation>
    <scope>NUCLEOTIDE SEQUENCE</scope>
    <source>
        <strain evidence="6">JCM 4956</strain>
    </source>
</reference>
<evidence type="ECO:0000259" key="5">
    <source>
        <dbReference type="Pfam" id="PF06441"/>
    </source>
</evidence>
<dbReference type="Gene3D" id="3.40.50.1820">
    <property type="entry name" value="alpha/beta hydrolase"/>
    <property type="match status" value="1"/>
</dbReference>
<feature type="active site" description="Proton donor" evidence="4">
    <location>
        <position position="282"/>
    </location>
</feature>
<dbReference type="GO" id="GO:0097176">
    <property type="term" value="P:epoxide metabolic process"/>
    <property type="evidence" value="ECO:0007669"/>
    <property type="project" value="TreeGrafter"/>
</dbReference>
<dbReference type="SUPFAM" id="SSF53474">
    <property type="entry name" value="alpha/beta-Hydrolases"/>
    <property type="match status" value="1"/>
</dbReference>
<dbReference type="InterPro" id="IPR010497">
    <property type="entry name" value="Epoxide_hydro_N"/>
</dbReference>
<dbReference type="InterPro" id="IPR000639">
    <property type="entry name" value="Epox_hydrolase-like"/>
</dbReference>
<dbReference type="EMBL" id="BMWD01000014">
    <property type="protein sequence ID" value="GGX69765.1"/>
    <property type="molecule type" value="Genomic_DNA"/>
</dbReference>
<evidence type="ECO:0000313" key="7">
    <source>
        <dbReference type="Proteomes" id="UP000645555"/>
    </source>
</evidence>
<feature type="domain" description="Epoxide hydrolase N-terminal" evidence="5">
    <location>
        <begin position="4"/>
        <end position="74"/>
    </location>
</feature>
<comment type="caution">
    <text evidence="6">The sequence shown here is derived from an EMBL/GenBank/DDBJ whole genome shotgun (WGS) entry which is preliminary data.</text>
</comment>
<dbReference type="Pfam" id="PF06441">
    <property type="entry name" value="EHN"/>
    <property type="match status" value="1"/>
</dbReference>
<sequence length="359" mass="39552">MDDPSQGTQLATIQELARYWGADYDWRRAEAKLRAQPHFITEIDGLDIHFIHVRSKHENALPLIMTHGWPGSIIQQLAIIDPLTNPTAYGADAADAFDVVMPSLPGFGFSGKPTTTGWGPERIARAWARLMERLGYTRYAAQGGDWGAIITELMGVEAPPGLAGFHTNMAGAVPPEIDQALATGRPVPAGSDFTEEEQRAVEQLTSMYAHVHYAYLMASLPQSLTALADSPVGLASFMLEPGLELIPRAFGGDGDRLTRDDVLDNITFFWMTNTVISAARLYAENTTSFFGAKGVTLPVAVSVFPRELYEPPKSWAEKAYPNLMHYNRLPAGGHFPAWEQPELFVEEVRTGLRPLRRSN</sequence>
<name>A0A918NFT8_9ACTN</name>
<dbReference type="PANTHER" id="PTHR21661">
    <property type="entry name" value="EPOXIDE HYDROLASE 1-RELATED"/>
    <property type="match status" value="1"/>
</dbReference>
<evidence type="ECO:0000256" key="4">
    <source>
        <dbReference type="PIRSR" id="PIRSR001112-1"/>
    </source>
</evidence>
<gene>
    <name evidence="6" type="ORF">GCM10010515_41770</name>
</gene>
<dbReference type="GO" id="GO:0004301">
    <property type="term" value="F:epoxide hydrolase activity"/>
    <property type="evidence" value="ECO:0007669"/>
    <property type="project" value="TreeGrafter"/>
</dbReference>
<keyword evidence="3 6" id="KW-0378">Hydrolase</keyword>
<organism evidence="6 7">
    <name type="scientific">Streptomyces fructofermentans</name>
    <dbReference type="NCBI Taxonomy" id="152141"/>
    <lineage>
        <taxon>Bacteria</taxon>
        <taxon>Bacillati</taxon>
        <taxon>Actinomycetota</taxon>
        <taxon>Actinomycetes</taxon>
        <taxon>Kitasatosporales</taxon>
        <taxon>Streptomycetaceae</taxon>
        <taxon>Streptomyces</taxon>
    </lineage>
</organism>
<comment type="similarity">
    <text evidence="1">Belongs to the peptidase S33 family.</text>
</comment>
<dbReference type="InterPro" id="IPR029058">
    <property type="entry name" value="AB_hydrolase_fold"/>
</dbReference>
<protein>
    <submittedName>
        <fullName evidence="6">Hydrolase</fullName>
    </submittedName>
</protein>
<dbReference type="AlphaFoldDB" id="A0A918NFT8"/>
<dbReference type="PIRSF" id="PIRSF001112">
    <property type="entry name" value="Epoxide_hydrolase"/>
    <property type="match status" value="1"/>
</dbReference>
<evidence type="ECO:0000256" key="3">
    <source>
        <dbReference type="ARBA" id="ARBA00022801"/>
    </source>
</evidence>
<keyword evidence="2" id="KW-0058">Aromatic hydrocarbons catabolism</keyword>
<dbReference type="PANTHER" id="PTHR21661:SF35">
    <property type="entry name" value="EPOXIDE HYDROLASE"/>
    <property type="match status" value="1"/>
</dbReference>
<keyword evidence="7" id="KW-1185">Reference proteome</keyword>
<feature type="active site" description="Nucleophile" evidence="4">
    <location>
        <position position="145"/>
    </location>
</feature>
<accession>A0A918NFT8</accession>
<proteinExistence type="inferred from homology"/>
<evidence type="ECO:0000313" key="6">
    <source>
        <dbReference type="EMBL" id="GGX69765.1"/>
    </source>
</evidence>
<evidence type="ECO:0000256" key="2">
    <source>
        <dbReference type="ARBA" id="ARBA00022797"/>
    </source>
</evidence>
<dbReference type="InterPro" id="IPR016292">
    <property type="entry name" value="Epoxide_hydrolase"/>
</dbReference>
<dbReference type="Proteomes" id="UP000645555">
    <property type="component" value="Unassembled WGS sequence"/>
</dbReference>
<dbReference type="PRINTS" id="PR00412">
    <property type="entry name" value="EPOXHYDRLASE"/>
</dbReference>
<evidence type="ECO:0000256" key="1">
    <source>
        <dbReference type="ARBA" id="ARBA00010088"/>
    </source>
</evidence>
<feature type="active site" description="Proton acceptor" evidence="4">
    <location>
        <position position="334"/>
    </location>
</feature>